<dbReference type="InterPro" id="IPR036028">
    <property type="entry name" value="SH3-like_dom_sf"/>
</dbReference>
<dbReference type="CDD" id="cd11781">
    <property type="entry name" value="SH3_Sorbs_1"/>
    <property type="match status" value="1"/>
</dbReference>
<evidence type="ECO:0000259" key="8">
    <source>
        <dbReference type="PROSITE" id="PS50831"/>
    </source>
</evidence>
<dbReference type="FunFam" id="2.30.30.40:FF:000001">
    <property type="entry name" value="Sorbin and SH3 domain-containing protein 1 isoform 2"/>
    <property type="match status" value="1"/>
</dbReference>
<dbReference type="GO" id="GO:0070161">
    <property type="term" value="C:anchoring junction"/>
    <property type="evidence" value="ECO:0007669"/>
    <property type="project" value="UniProtKB-SubCell"/>
</dbReference>
<dbReference type="Pfam" id="PF00018">
    <property type="entry name" value="SH3_1"/>
    <property type="match status" value="1"/>
</dbReference>
<dbReference type="CDD" id="cd11782">
    <property type="entry name" value="SH3_Sorbs_2"/>
    <property type="match status" value="1"/>
</dbReference>
<evidence type="ECO:0000256" key="6">
    <source>
        <dbReference type="SAM" id="MobiDB-lite"/>
    </source>
</evidence>
<dbReference type="CDD" id="cd11780">
    <property type="entry name" value="SH3_Sorbs_3"/>
    <property type="match status" value="1"/>
</dbReference>
<dbReference type="Proteomes" id="UP001516400">
    <property type="component" value="Unassembled WGS sequence"/>
</dbReference>
<comment type="subcellular location">
    <subcellularLocation>
        <location evidence="1">Cell junction</location>
    </subcellularLocation>
</comment>
<evidence type="ECO:0000313" key="9">
    <source>
        <dbReference type="EMBL" id="KAL3277601.1"/>
    </source>
</evidence>
<comment type="caution">
    <text evidence="9">The sequence shown here is derived from an EMBL/GenBank/DDBJ whole genome shotgun (WGS) entry which is preliminary data.</text>
</comment>
<keyword evidence="4" id="KW-0965">Cell junction</keyword>
<feature type="domain" description="SH3" evidence="7">
    <location>
        <begin position="688"/>
        <end position="747"/>
    </location>
</feature>
<dbReference type="PANTHER" id="PTHR14167">
    <property type="entry name" value="SH3 DOMAIN-CONTAINING"/>
    <property type="match status" value="1"/>
</dbReference>
<feature type="region of interest" description="Disordered" evidence="6">
    <location>
        <begin position="481"/>
        <end position="524"/>
    </location>
</feature>
<dbReference type="SUPFAM" id="SSF50044">
    <property type="entry name" value="SH3-domain"/>
    <property type="match status" value="3"/>
</dbReference>
<feature type="compositionally biased region" description="Basic and acidic residues" evidence="6">
    <location>
        <begin position="237"/>
        <end position="251"/>
    </location>
</feature>
<dbReference type="EMBL" id="JABFTP020000103">
    <property type="protein sequence ID" value="KAL3277601.1"/>
    <property type="molecule type" value="Genomic_DNA"/>
</dbReference>
<evidence type="ECO:0000256" key="3">
    <source>
        <dbReference type="ARBA" id="ARBA00022737"/>
    </source>
</evidence>
<name>A0ABD2NH23_9CUCU</name>
<feature type="domain" description="SoHo" evidence="8">
    <location>
        <begin position="244"/>
        <end position="307"/>
    </location>
</feature>
<feature type="region of interest" description="Disordered" evidence="6">
    <location>
        <begin position="231"/>
        <end position="264"/>
    </location>
</feature>
<dbReference type="PRINTS" id="PR00452">
    <property type="entry name" value="SH3DOMAIN"/>
</dbReference>
<feature type="region of interest" description="Disordered" evidence="6">
    <location>
        <begin position="753"/>
        <end position="781"/>
    </location>
</feature>
<keyword evidence="10" id="KW-1185">Reference proteome</keyword>
<dbReference type="PANTHER" id="PTHR14167:SF116">
    <property type="entry name" value="CAP, ISOFORM AC"/>
    <property type="match status" value="1"/>
</dbReference>
<dbReference type="InterPro" id="IPR050384">
    <property type="entry name" value="Endophilin_SH3RF"/>
</dbReference>
<protein>
    <submittedName>
        <fullName evidence="9">Uncharacterized protein</fullName>
    </submittedName>
</protein>
<organism evidence="9 10">
    <name type="scientific">Cryptolaemus montrouzieri</name>
    <dbReference type="NCBI Taxonomy" id="559131"/>
    <lineage>
        <taxon>Eukaryota</taxon>
        <taxon>Metazoa</taxon>
        <taxon>Ecdysozoa</taxon>
        <taxon>Arthropoda</taxon>
        <taxon>Hexapoda</taxon>
        <taxon>Insecta</taxon>
        <taxon>Pterygota</taxon>
        <taxon>Neoptera</taxon>
        <taxon>Endopterygota</taxon>
        <taxon>Coleoptera</taxon>
        <taxon>Polyphaga</taxon>
        <taxon>Cucujiformia</taxon>
        <taxon>Coccinelloidea</taxon>
        <taxon>Coccinellidae</taxon>
        <taxon>Scymninae</taxon>
        <taxon>Scymnini</taxon>
        <taxon>Cryptolaemus</taxon>
    </lineage>
</organism>
<dbReference type="Pfam" id="PF14604">
    <property type="entry name" value="SH3_9"/>
    <property type="match status" value="2"/>
</dbReference>
<dbReference type="InterPro" id="IPR001452">
    <property type="entry name" value="SH3_domain"/>
</dbReference>
<evidence type="ECO:0000313" key="10">
    <source>
        <dbReference type="Proteomes" id="UP001516400"/>
    </source>
</evidence>
<feature type="compositionally biased region" description="Polar residues" evidence="6">
    <location>
        <begin position="767"/>
        <end position="781"/>
    </location>
</feature>
<gene>
    <name evidence="9" type="ORF">HHI36_012943</name>
</gene>
<accession>A0ABD2NH23</accession>
<proteinExistence type="predicted"/>
<keyword evidence="3" id="KW-0677">Repeat</keyword>
<keyword evidence="2 5" id="KW-0728">SH3 domain</keyword>
<evidence type="ECO:0000256" key="5">
    <source>
        <dbReference type="PROSITE-ProRule" id="PRU00192"/>
    </source>
</evidence>
<evidence type="ECO:0000256" key="2">
    <source>
        <dbReference type="ARBA" id="ARBA00022443"/>
    </source>
</evidence>
<reference evidence="9 10" key="1">
    <citation type="journal article" date="2021" name="BMC Biol.">
        <title>Horizontally acquired antibacterial genes associated with adaptive radiation of ladybird beetles.</title>
        <authorList>
            <person name="Li H.S."/>
            <person name="Tang X.F."/>
            <person name="Huang Y.H."/>
            <person name="Xu Z.Y."/>
            <person name="Chen M.L."/>
            <person name="Du X.Y."/>
            <person name="Qiu B.Y."/>
            <person name="Chen P.T."/>
            <person name="Zhang W."/>
            <person name="Slipinski A."/>
            <person name="Escalona H.E."/>
            <person name="Waterhouse R.M."/>
            <person name="Zwick A."/>
            <person name="Pang H."/>
        </authorList>
    </citation>
    <scope>NUCLEOTIDE SEQUENCE [LARGE SCALE GENOMIC DNA]</scope>
    <source>
        <strain evidence="9">SYSU2018</strain>
    </source>
</reference>
<evidence type="ECO:0000256" key="4">
    <source>
        <dbReference type="ARBA" id="ARBA00022949"/>
    </source>
</evidence>
<sequence length="893" mass="103101">MYRENFVRFICTYHFILCSFYIKLLDFVFAQYCVPFDNVETSYLIYLNLLINIPSERVWSPGQKQEFTSADIKNHERQEKYEALPSVWQPKSATSSPVAERKEFRPVNFESPKLGRKNRSEEVLNNSEKSTPKLLCQEPASSSDTGIHLSSTPQKHLPNTRPTPAADFNALTTTPRLPKAQNPTVTLLQKAREGQLPRGANYLEANRDHYRIPQEPGRQEDIVQPRRNDFYSESDSEISRKMVDSSRRKLDGVGPINRDGMPLSLRSEVRDGNQSKWYKKMYDTIHKQKPYKDEYVTVRYKQRRAQYPYITGYLSEPEPGAYDSDHMDHKYATLDRRRTPISEKENFATSTMPRSAPLKMSSSSDFVHHTLGSKQNPGRIENYTPGHSSISDQESKKWWDEVMDIFDGWMDDIDDFQSLSSMPNFIPNFVEERKPVTKGYMSQALKESGYESDSTLVFRRKEDGSRLSPSEQKEAYKIIQKGGDIPLHGLRKPAPEPRKEPEPPLPPPKGHHGPKEPQQGSPRKYVENQVTIHYKTPVRQEIKEYYSEDELAHRQQEAVKKMYQEERRRKYLQELQDMHNRRHTDNFIPSQKSPIPLNRYDDFDNMVAPQHKIRPRSPEPRLVARALYNFVGMTPRELTFRKGDNIYVRRQIDKNWYEGELNAMVGLFPVNYVEIVPYENVRTTPRKPHEGQARAKYNFLAKTHLELSLAKGEMVIITRRVDNNWYEGKIGGRRGIFPASYVDVLIDPQEPLKDSPKPVAAPASHSLLLNGSSGRESMGSHTYTPNLPNPEQVPAPSYFAKPVQVNYCNNYGNRNSIEQKNPMGQALHIDTQSAEPTPYKALYKYLPQNDDELELMEGDTVYVLEKCDDGWFVGSNERTGAFGTFPGNYVDKM</sequence>
<feature type="compositionally biased region" description="Polar residues" evidence="6">
    <location>
        <begin position="139"/>
        <end position="154"/>
    </location>
</feature>
<evidence type="ECO:0000259" key="7">
    <source>
        <dbReference type="PROSITE" id="PS50002"/>
    </source>
</evidence>
<feature type="domain" description="SH3" evidence="7">
    <location>
        <begin position="619"/>
        <end position="678"/>
    </location>
</feature>
<feature type="region of interest" description="Disordered" evidence="6">
    <location>
        <begin position="83"/>
        <end position="102"/>
    </location>
</feature>
<dbReference type="Gene3D" id="2.30.30.40">
    <property type="entry name" value="SH3 Domains"/>
    <property type="match status" value="3"/>
</dbReference>
<dbReference type="InterPro" id="IPR003127">
    <property type="entry name" value="SoHo_dom"/>
</dbReference>
<dbReference type="PROSITE" id="PS50831">
    <property type="entry name" value="SOHO"/>
    <property type="match status" value="1"/>
</dbReference>
<dbReference type="SMART" id="SM00326">
    <property type="entry name" value="SH3"/>
    <property type="match status" value="3"/>
</dbReference>
<evidence type="ECO:0000256" key="1">
    <source>
        <dbReference type="ARBA" id="ARBA00004282"/>
    </source>
</evidence>
<dbReference type="PRINTS" id="PR00499">
    <property type="entry name" value="P67PHOX"/>
</dbReference>
<dbReference type="PROSITE" id="PS50002">
    <property type="entry name" value="SH3"/>
    <property type="match status" value="3"/>
</dbReference>
<feature type="compositionally biased region" description="Basic and acidic residues" evidence="6">
    <location>
        <begin position="493"/>
        <end position="502"/>
    </location>
</feature>
<feature type="domain" description="SH3" evidence="7">
    <location>
        <begin position="834"/>
        <end position="893"/>
    </location>
</feature>
<feature type="region of interest" description="Disordered" evidence="6">
    <location>
        <begin position="107"/>
        <end position="166"/>
    </location>
</feature>
<dbReference type="AlphaFoldDB" id="A0ABD2NH23"/>